<dbReference type="InterPro" id="IPR007110">
    <property type="entry name" value="Ig-like_dom"/>
</dbReference>
<dbReference type="EMBL" id="UINC01020454">
    <property type="protein sequence ID" value="SVA85880.1"/>
    <property type="molecule type" value="Genomic_DNA"/>
</dbReference>
<feature type="domain" description="Ig-like" evidence="4">
    <location>
        <begin position="430"/>
        <end position="495"/>
    </location>
</feature>
<feature type="domain" description="Ig-like" evidence="4">
    <location>
        <begin position="529"/>
        <end position="609"/>
    </location>
</feature>
<dbReference type="SUPFAM" id="SSF48726">
    <property type="entry name" value="Immunoglobulin"/>
    <property type="match status" value="5"/>
</dbReference>
<keyword evidence="2" id="KW-1015">Disulfide bond</keyword>
<feature type="compositionally biased region" description="Gly residues" evidence="3">
    <location>
        <begin position="805"/>
        <end position="818"/>
    </location>
</feature>
<dbReference type="PANTHER" id="PTHR44170:SF6">
    <property type="entry name" value="CONTACTIN"/>
    <property type="match status" value="1"/>
</dbReference>
<reference evidence="5" key="1">
    <citation type="submission" date="2018-05" db="EMBL/GenBank/DDBJ databases">
        <authorList>
            <person name="Lanie J.A."/>
            <person name="Ng W.-L."/>
            <person name="Kazmierczak K.M."/>
            <person name="Andrzejewski T.M."/>
            <person name="Davidsen T.M."/>
            <person name="Wayne K.J."/>
            <person name="Tettelin H."/>
            <person name="Glass J.I."/>
            <person name="Rusch D."/>
            <person name="Podicherti R."/>
            <person name="Tsui H.-C.T."/>
            <person name="Winkler M.E."/>
        </authorList>
    </citation>
    <scope>NUCLEOTIDE SEQUENCE</scope>
</reference>
<evidence type="ECO:0000313" key="5">
    <source>
        <dbReference type="EMBL" id="SVA85880.1"/>
    </source>
</evidence>
<feature type="non-terminal residue" evidence="5">
    <location>
        <position position="1"/>
    </location>
</feature>
<dbReference type="Gene3D" id="2.60.40.10">
    <property type="entry name" value="Immunoglobulins"/>
    <property type="match status" value="5"/>
</dbReference>
<dbReference type="InterPro" id="IPR013098">
    <property type="entry name" value="Ig_I-set"/>
</dbReference>
<dbReference type="InterPro" id="IPR003599">
    <property type="entry name" value="Ig_sub"/>
</dbReference>
<dbReference type="InterPro" id="IPR036179">
    <property type="entry name" value="Ig-like_dom_sf"/>
</dbReference>
<dbReference type="SUPFAM" id="SSF63829">
    <property type="entry name" value="Calcium-dependent phosphotriesterase"/>
    <property type="match status" value="1"/>
</dbReference>
<dbReference type="SMART" id="SM00409">
    <property type="entry name" value="IG"/>
    <property type="match status" value="5"/>
</dbReference>
<dbReference type="InterPro" id="IPR001258">
    <property type="entry name" value="NHL_repeat"/>
</dbReference>
<dbReference type="InterPro" id="IPR013783">
    <property type="entry name" value="Ig-like_fold"/>
</dbReference>
<evidence type="ECO:0000256" key="3">
    <source>
        <dbReference type="SAM" id="MobiDB-lite"/>
    </source>
</evidence>
<dbReference type="InterPro" id="IPR056822">
    <property type="entry name" value="TEN_NHL"/>
</dbReference>
<evidence type="ECO:0000256" key="1">
    <source>
        <dbReference type="ARBA" id="ARBA00022737"/>
    </source>
</evidence>
<name>A0A381Z9G2_9ZZZZ</name>
<sequence length="891" mass="90906">IVLQPAKIVTQPVGGSANFGEVFTFEVVAEGTEPITYEWYQDGALLGESTGSSLSLTDLVASDSGEYYVVVSNERTTDTGETVSFGKETSNTVTLIVVVPPDSVQLTGSMEMGLNQLSATAEVTGGEEEPMTYSWSESGILIDGDNMVLTATATGSEPLSYEWYHDGRQLEGETASSLLLAKVQDAVSGEYQVVVANEAGSETSEPMTLEVKPAGTILELAGSITVIAEESMEFNVTAAGAEPLTYQWSKDGAAIDGATTTGYVVDNVNQTAEGEYKLTVNHDGTPVGSVAITVVLAGPPVIVTQPGGDAGDAVVTTLAGSGTEGSADGTGADARFKSPEGIAVDGSGNVYVADTFGNTIRKITPDGVVTTLAGSGTEGIADGSGANAQFNLPHGIAVDGSGNVYVADSLNHKIRKIIAGSVSVSADLDETITFEVVAEGTEPITYEWYHDGAVVGGGTASTLQLTGVQAEDAGDYHVVVSNIAGEVTSDTVTLELVLPPEITQLTQSKEGPAVDLSATAEVTGEEEEPTTYQWSQGGALLEGDNVTLTVTVTGTEPISYQWYHGEELVEDGTESTLRLTDVQGVDSGDYYVKVSNQLGTEFSEVITLSVVPLNNLSVVSLNTVVNDYSVPTGDLAAGEITIPVTDASAFSEGDQIMIIQMQHTSSAGTYEFRTVESIANNDITVNASLTNSYYQSTSSKAQIVRVPQYTDVSVHSGGSITAAAWDGNTGGILAFNASGTVTVDSGGIIDVSGLGFRGAPKHTRGYVWQDGYSGEGYTGGYDSFGSGSGDQGGSGGIAGAPAHGNAGGGGGGGNGTAGDPGHTADNVTYGKVTSALGGSVVGSDSLSQLFFGGGGGSGGFHDTSGYTGPAGNGGGIIYITAASITMNGTIE</sequence>
<protein>
    <recommendedName>
        <fullName evidence="4">Ig-like domain-containing protein</fullName>
    </recommendedName>
</protein>
<evidence type="ECO:0000256" key="2">
    <source>
        <dbReference type="ARBA" id="ARBA00023157"/>
    </source>
</evidence>
<proteinExistence type="predicted"/>
<feature type="domain" description="Ig-like" evidence="4">
    <location>
        <begin position="130"/>
        <end position="210"/>
    </location>
</feature>
<gene>
    <name evidence="5" type="ORF">METZ01_LOCUS138734</name>
</gene>
<dbReference type="PANTHER" id="PTHR44170">
    <property type="entry name" value="PROTEIN SIDEKICK"/>
    <property type="match status" value="1"/>
</dbReference>
<dbReference type="GO" id="GO:0098609">
    <property type="term" value="P:cell-cell adhesion"/>
    <property type="evidence" value="ECO:0007669"/>
    <property type="project" value="TreeGrafter"/>
</dbReference>
<dbReference type="PROSITE" id="PS50835">
    <property type="entry name" value="IG_LIKE"/>
    <property type="match status" value="4"/>
</dbReference>
<feature type="compositionally biased region" description="Gly residues" evidence="3">
    <location>
        <begin position="786"/>
        <end position="798"/>
    </location>
</feature>
<dbReference type="PROSITE" id="PS51125">
    <property type="entry name" value="NHL"/>
    <property type="match status" value="2"/>
</dbReference>
<dbReference type="SMART" id="SM00408">
    <property type="entry name" value="IGc2"/>
    <property type="match status" value="4"/>
</dbReference>
<dbReference type="GO" id="GO:0016020">
    <property type="term" value="C:membrane"/>
    <property type="evidence" value="ECO:0007669"/>
    <property type="project" value="UniProtKB-SubCell"/>
</dbReference>
<feature type="region of interest" description="Disordered" evidence="3">
    <location>
        <begin position="783"/>
        <end position="822"/>
    </location>
</feature>
<dbReference type="Pfam" id="PF13927">
    <property type="entry name" value="Ig_3"/>
    <property type="match status" value="2"/>
</dbReference>
<dbReference type="Pfam" id="PF25021">
    <property type="entry name" value="TEN_NHL"/>
    <property type="match status" value="1"/>
</dbReference>
<accession>A0A381Z9G2</accession>
<feature type="non-terminal residue" evidence="5">
    <location>
        <position position="891"/>
    </location>
</feature>
<keyword evidence="1" id="KW-0677">Repeat</keyword>
<dbReference type="InterPro" id="IPR003598">
    <property type="entry name" value="Ig_sub2"/>
</dbReference>
<feature type="domain" description="Ig-like" evidence="4">
    <location>
        <begin position="5"/>
        <end position="84"/>
    </location>
</feature>
<organism evidence="5">
    <name type="scientific">marine metagenome</name>
    <dbReference type="NCBI Taxonomy" id="408172"/>
    <lineage>
        <taxon>unclassified sequences</taxon>
        <taxon>metagenomes</taxon>
        <taxon>ecological metagenomes</taxon>
    </lineage>
</organism>
<evidence type="ECO:0000259" key="4">
    <source>
        <dbReference type="PROSITE" id="PS50835"/>
    </source>
</evidence>
<dbReference type="CDD" id="cd00096">
    <property type="entry name" value="Ig"/>
    <property type="match status" value="3"/>
</dbReference>
<dbReference type="Pfam" id="PF07679">
    <property type="entry name" value="I-set"/>
    <property type="match status" value="1"/>
</dbReference>
<dbReference type="Pfam" id="PF01436">
    <property type="entry name" value="NHL"/>
    <property type="match status" value="1"/>
</dbReference>
<dbReference type="InterPro" id="IPR011042">
    <property type="entry name" value="6-blade_b-propeller_TolB-like"/>
</dbReference>
<dbReference type="Gene3D" id="2.120.10.30">
    <property type="entry name" value="TolB, C-terminal domain"/>
    <property type="match status" value="1"/>
</dbReference>
<dbReference type="AlphaFoldDB" id="A0A381Z9G2"/>